<dbReference type="SUPFAM" id="SSF52540">
    <property type="entry name" value="P-loop containing nucleoside triphosphate hydrolases"/>
    <property type="match status" value="1"/>
</dbReference>
<evidence type="ECO:0000313" key="4">
    <source>
        <dbReference type="Proteomes" id="UP001276854"/>
    </source>
</evidence>
<dbReference type="Proteomes" id="UP001276854">
    <property type="component" value="Unassembled WGS sequence"/>
</dbReference>
<accession>A0ABU4GL01</accession>
<evidence type="ECO:0000259" key="2">
    <source>
        <dbReference type="Pfam" id="PF13166"/>
    </source>
</evidence>
<reference evidence="3 4" key="1">
    <citation type="submission" date="2023-10" db="EMBL/GenBank/DDBJ databases">
        <title>A novel Glycoside Hydrolase 43-Like Enzyme from Clostrdium boliviensis is an Endo-xylanase, and a Candidate for Xylooligosaccharides Production from Different Xylan Substrates.</title>
        <authorList>
            <person name="Alvarez M.T."/>
            <person name="Rocabado-Villegas L.R."/>
            <person name="Salas-Veizaga D.M."/>
            <person name="Linares-Pasten J.A."/>
            <person name="Gudmundsdottir E.E."/>
            <person name="Hreggvidsson G.O."/>
            <person name="Adlercreutz P."/>
            <person name="Nordberg Karlsson E."/>
        </authorList>
    </citation>
    <scope>NUCLEOTIDE SEQUENCE [LARGE SCALE GENOMIC DNA]</scope>
    <source>
        <strain evidence="3 4">E-1</strain>
    </source>
</reference>
<name>A0ABU4GL01_9CLOT</name>
<keyword evidence="4" id="KW-1185">Reference proteome</keyword>
<sequence>MKQVHEYIEEWCGNDSIKKYLANVILAKQEINLEEIIDNIFDIYRNKKDITIVEHDNGKSSPLQLCINNVKRPQNIGALCDETEFELGKKLNVFYGENGSGKSTYVKIFRKLSENYFTNAKDLSLKTNIYKEKNENLQSFCISYQNGDSKVSEEDVDINAYHRELSKINVFDSDSLQPLLNKDLSFSILPKGLDNFVKLTELLGNIKKQISERILVLENEMSGVFQDSMYKEVIEKINEIAEKATTESDVIDFLNKQYTLKENLQLEIENKQLSISQMKTTNQANLIQILNAQQIKLSELSNAFKSIEKDFSNEKICNVVKLQEQYNRLMSEEKTENERLATQVNNITINSEWNSFIKVAQKYYNSQKQTLPTSGNRCILCGRQIEQEQEAFIKFCFKHLEGSVNSLKSKLEGDIKREIPTDKHLRLSEADKQLFDQDRAILLSKIEAILELIEKNITLFRNCVDNNKEVPNSCKIDFSGLILELEKAHMEVSERLNLLSKSNGEILDNIKKQENELRELENACLLYESQLKFKQLFDCRNKKKEYGEIQKKMRTTELTTKSQEAFNDLIGSNYQKIFEEYCVRLGIKNVSVKLTPKRGETKRSKYLVSENNAITDIMSEGEQKAIALAEFSSDLKIRENMCTVLFDDPVTSFDYKRAEIIAEIIYEISKERQVVVFTHNIMFYYKIYSLIEKEKDKENRLFKVDEFDRDNKGVISHTDSGRLENLKDVTNRITNSNQIINSKKCMGDELERNLQITYSDIRTWCELIVEEGFLRGIIRRYEPNVRFTMVPKINPDFVGELPKVHSLYEKACRYMTGHSQPVETLNTKPTREEFKEDFVCITEIYEKFH</sequence>
<feature type="coiled-coil region" evidence="1">
    <location>
        <begin position="503"/>
        <end position="530"/>
    </location>
</feature>
<proteinExistence type="predicted"/>
<gene>
    <name evidence="3" type="ORF">RZO55_08545</name>
</gene>
<keyword evidence="1" id="KW-0175">Coiled coil</keyword>
<feature type="coiled-coil region" evidence="1">
    <location>
        <begin position="261"/>
        <end position="343"/>
    </location>
</feature>
<dbReference type="RefSeq" id="WP_318063872.1">
    <property type="nucleotide sequence ID" value="NZ_JAWONS010000124.1"/>
</dbReference>
<evidence type="ECO:0000256" key="1">
    <source>
        <dbReference type="SAM" id="Coils"/>
    </source>
</evidence>
<dbReference type="EMBL" id="JAWONS010000124">
    <property type="protein sequence ID" value="MDW2797623.1"/>
    <property type="molecule type" value="Genomic_DNA"/>
</dbReference>
<protein>
    <submittedName>
        <fullName evidence="3">AAA family ATPase</fullName>
    </submittedName>
</protein>
<dbReference type="Gene3D" id="3.40.50.300">
    <property type="entry name" value="P-loop containing nucleotide triphosphate hydrolases"/>
    <property type="match status" value="2"/>
</dbReference>
<dbReference type="InterPro" id="IPR027417">
    <property type="entry name" value="P-loop_NTPase"/>
</dbReference>
<feature type="domain" description="Protein CR006 P-loop" evidence="2">
    <location>
        <begin position="89"/>
        <end position="735"/>
    </location>
</feature>
<dbReference type="Pfam" id="PF13166">
    <property type="entry name" value="AAA_13"/>
    <property type="match status" value="1"/>
</dbReference>
<comment type="caution">
    <text evidence="3">The sequence shown here is derived from an EMBL/GenBank/DDBJ whole genome shotgun (WGS) entry which is preliminary data.</text>
</comment>
<dbReference type="InterPro" id="IPR026866">
    <property type="entry name" value="CR006_AAA"/>
</dbReference>
<evidence type="ECO:0000313" key="3">
    <source>
        <dbReference type="EMBL" id="MDW2797623.1"/>
    </source>
</evidence>
<organism evidence="3 4">
    <name type="scientific">Clostridium boliviensis</name>
    <dbReference type="NCBI Taxonomy" id="318465"/>
    <lineage>
        <taxon>Bacteria</taxon>
        <taxon>Bacillati</taxon>
        <taxon>Bacillota</taxon>
        <taxon>Clostridia</taxon>
        <taxon>Eubacteriales</taxon>
        <taxon>Clostridiaceae</taxon>
        <taxon>Clostridium</taxon>
    </lineage>
</organism>